<sequence>MAGEGILDKRKKFVLTSQTFSALFLVVSLSAVFYALMHKIHDEGVAHPALLMLLPLPTILWLVLIIPLFMFMAYQADFKGLNPLIPTHYVLIATRCFRAMKDNNFKVSEKDL</sequence>
<evidence type="ECO:0000313" key="3">
    <source>
        <dbReference type="Proteomes" id="UP000747399"/>
    </source>
</evidence>
<name>A0A8J4B3H0_9CHLO</name>
<organism evidence="2 3">
    <name type="scientific">Volvox africanus</name>
    <dbReference type="NCBI Taxonomy" id="51714"/>
    <lineage>
        <taxon>Eukaryota</taxon>
        <taxon>Viridiplantae</taxon>
        <taxon>Chlorophyta</taxon>
        <taxon>core chlorophytes</taxon>
        <taxon>Chlorophyceae</taxon>
        <taxon>CS clade</taxon>
        <taxon>Chlamydomonadales</taxon>
        <taxon>Volvocaceae</taxon>
        <taxon>Volvox</taxon>
    </lineage>
</organism>
<reference evidence="2" key="1">
    <citation type="journal article" date="2021" name="Proc. Natl. Acad. Sci. U.S.A.">
        <title>Three genomes in the algal genus Volvox reveal the fate of a haploid sex-determining region after a transition to homothallism.</title>
        <authorList>
            <person name="Yamamoto K."/>
            <person name="Hamaji T."/>
            <person name="Kawai-Toyooka H."/>
            <person name="Matsuzaki R."/>
            <person name="Takahashi F."/>
            <person name="Nishimura Y."/>
            <person name="Kawachi M."/>
            <person name="Noguchi H."/>
            <person name="Minakuchi Y."/>
            <person name="Umen J.G."/>
            <person name="Toyoda A."/>
            <person name="Nozaki H."/>
        </authorList>
    </citation>
    <scope>NUCLEOTIDE SEQUENCE</scope>
    <source>
        <strain evidence="2">NIES-3780</strain>
    </source>
</reference>
<keyword evidence="1" id="KW-0812">Transmembrane</keyword>
<proteinExistence type="predicted"/>
<evidence type="ECO:0000256" key="1">
    <source>
        <dbReference type="SAM" id="Phobius"/>
    </source>
</evidence>
<gene>
    <name evidence="2" type="ORF">Vafri_6961</name>
</gene>
<feature type="transmembrane region" description="Helical" evidence="1">
    <location>
        <begin position="20"/>
        <end position="37"/>
    </location>
</feature>
<dbReference type="AlphaFoldDB" id="A0A8J4B3H0"/>
<dbReference type="EMBL" id="BNCO01000009">
    <property type="protein sequence ID" value="GIL50843.1"/>
    <property type="molecule type" value="Genomic_DNA"/>
</dbReference>
<feature type="transmembrane region" description="Helical" evidence="1">
    <location>
        <begin position="49"/>
        <end position="74"/>
    </location>
</feature>
<accession>A0A8J4B3H0</accession>
<comment type="caution">
    <text evidence="2">The sequence shown here is derived from an EMBL/GenBank/DDBJ whole genome shotgun (WGS) entry which is preliminary data.</text>
</comment>
<keyword evidence="1" id="KW-1133">Transmembrane helix</keyword>
<evidence type="ECO:0000313" key="2">
    <source>
        <dbReference type="EMBL" id="GIL50843.1"/>
    </source>
</evidence>
<keyword evidence="3" id="KW-1185">Reference proteome</keyword>
<protein>
    <submittedName>
        <fullName evidence="2">Uncharacterized protein</fullName>
    </submittedName>
</protein>
<keyword evidence="1" id="KW-0472">Membrane</keyword>
<dbReference type="Proteomes" id="UP000747399">
    <property type="component" value="Unassembled WGS sequence"/>
</dbReference>